<reference evidence="3" key="1">
    <citation type="submission" date="2018-12" db="EMBL/GenBank/DDBJ databases">
        <title>Tengunoibacter tsumagoiensis gen. nov., sp. nov., Dictyobacter kobayashii sp. nov., D. alpinus sp. nov., and D. joshuensis sp. nov. and description of Dictyobacteraceae fam. nov. within the order Ktedonobacterales isolated from Tengu-no-mugimeshi.</title>
        <authorList>
            <person name="Wang C.M."/>
            <person name="Zheng Y."/>
            <person name="Sakai Y."/>
            <person name="Toyoda A."/>
            <person name="Minakuchi Y."/>
            <person name="Abe K."/>
            <person name="Yokota A."/>
            <person name="Yabe S."/>
        </authorList>
    </citation>
    <scope>NUCLEOTIDE SEQUENCE [LARGE SCALE GENOMIC DNA]</scope>
    <source>
        <strain evidence="3">Uno11</strain>
    </source>
</reference>
<feature type="transmembrane region" description="Helical" evidence="1">
    <location>
        <begin position="107"/>
        <end position="124"/>
    </location>
</feature>
<evidence type="ECO:0000313" key="2">
    <source>
        <dbReference type="EMBL" id="GCE21541.1"/>
    </source>
</evidence>
<comment type="caution">
    <text evidence="2">The sequence shown here is derived from an EMBL/GenBank/DDBJ whole genome shotgun (WGS) entry which is preliminary data.</text>
</comment>
<protein>
    <submittedName>
        <fullName evidence="2">Uncharacterized protein</fullName>
    </submittedName>
</protein>
<organism evidence="2 3">
    <name type="scientific">Dictyobacter kobayashii</name>
    <dbReference type="NCBI Taxonomy" id="2014872"/>
    <lineage>
        <taxon>Bacteria</taxon>
        <taxon>Bacillati</taxon>
        <taxon>Chloroflexota</taxon>
        <taxon>Ktedonobacteria</taxon>
        <taxon>Ktedonobacterales</taxon>
        <taxon>Dictyobacteraceae</taxon>
        <taxon>Dictyobacter</taxon>
    </lineage>
</organism>
<keyword evidence="1" id="KW-0812">Transmembrane</keyword>
<keyword evidence="1" id="KW-0472">Membrane</keyword>
<name>A0A402AR19_9CHLR</name>
<feature type="transmembrane region" description="Helical" evidence="1">
    <location>
        <begin position="145"/>
        <end position="170"/>
    </location>
</feature>
<sequence length="313" mass="34089">MLRTLRQCCQDEYRQHGTSGVLRLWPALFIRAIMDMVAEQFSMEGGRQMQPIMRRSTILTYSAFVLFVLGYLTLMRTSDPVAPFNAVALVHPAVGIAYRAISISMDIATLAMLLCGGLVLFSIIKYVRASGDKLIKLFLPTRRHLGILGIGTLVVALCLTLYIVSFGVIMGNPPQIAGQPEWLALLIAIAGVFIGSALFTFVILLVSSMIALAVSRSDLGPRVFSLVRICMAVTLLALAISFGAALYWMVALWRDAPQFAMSDAGLGQSNLTWVILAVGAMVLALCLLINAFRQGTTVRLHALLHDPALHKLP</sequence>
<feature type="transmembrane region" description="Helical" evidence="1">
    <location>
        <begin position="270"/>
        <end position="292"/>
    </location>
</feature>
<proteinExistence type="predicted"/>
<feature type="transmembrane region" description="Helical" evidence="1">
    <location>
        <begin position="226"/>
        <end position="250"/>
    </location>
</feature>
<keyword evidence="1" id="KW-1133">Transmembrane helix</keyword>
<accession>A0A402AR19</accession>
<evidence type="ECO:0000313" key="3">
    <source>
        <dbReference type="Proteomes" id="UP000287188"/>
    </source>
</evidence>
<feature type="transmembrane region" description="Helical" evidence="1">
    <location>
        <begin position="182"/>
        <end position="214"/>
    </location>
</feature>
<gene>
    <name evidence="2" type="ORF">KDK_53410</name>
</gene>
<dbReference type="AlphaFoldDB" id="A0A402AR19"/>
<evidence type="ECO:0000256" key="1">
    <source>
        <dbReference type="SAM" id="Phobius"/>
    </source>
</evidence>
<keyword evidence="3" id="KW-1185">Reference proteome</keyword>
<dbReference type="EMBL" id="BIFS01000001">
    <property type="protein sequence ID" value="GCE21541.1"/>
    <property type="molecule type" value="Genomic_DNA"/>
</dbReference>
<feature type="transmembrane region" description="Helical" evidence="1">
    <location>
        <begin position="58"/>
        <end position="74"/>
    </location>
</feature>
<dbReference type="Proteomes" id="UP000287188">
    <property type="component" value="Unassembled WGS sequence"/>
</dbReference>